<dbReference type="Pfam" id="PF04242">
    <property type="entry name" value="DUF424"/>
    <property type="match status" value="1"/>
</dbReference>
<dbReference type="GeneID" id="85229744"/>
<dbReference type="Proteomes" id="UP001301797">
    <property type="component" value="Chromosome"/>
</dbReference>
<protein>
    <submittedName>
        <fullName evidence="1">DUF424 family protein</fullName>
    </submittedName>
</protein>
<dbReference type="RefSeq" id="WP_317135738.1">
    <property type="nucleotide sequence ID" value="NZ_CP043875.1"/>
</dbReference>
<dbReference type="Gene3D" id="3.30.1860.10">
    <property type="entry name" value="uncharacterized conserved protein from methanopyrus kandleri domain like"/>
    <property type="match status" value="1"/>
</dbReference>
<evidence type="ECO:0000313" key="2">
    <source>
        <dbReference type="Proteomes" id="UP001301797"/>
    </source>
</evidence>
<reference evidence="1 2" key="1">
    <citation type="submission" date="2019-09" db="EMBL/GenBank/DDBJ databases">
        <title>The complete genome of Methanoplanus sp. FWC-SCC4.</title>
        <authorList>
            <person name="Chen S.-C."/>
            <person name="Zhou Y.-Z."/>
            <person name="Lai M.-C."/>
        </authorList>
    </citation>
    <scope>NUCLEOTIDE SEQUENCE [LARGE SCALE GENOMIC DNA]</scope>
    <source>
        <strain evidence="1 2">FWC-SCC4</strain>
    </source>
</reference>
<name>A0AA97FF71_9EURY</name>
<proteinExistence type="predicted"/>
<sequence length="95" mass="10459">MYLKIHHVSGSRDIVAACDSDLLNTTICDGDIEIFISDKFYGTEEFPEDKLREALSKDCSANLIGEKVIEAAIKLGFVERDMCISIGGIPHAQII</sequence>
<keyword evidence="2" id="KW-1185">Reference proteome</keyword>
<gene>
    <name evidence="1" type="ORF">F1737_06150</name>
</gene>
<dbReference type="InterPro" id="IPR007355">
    <property type="entry name" value="DUF424"/>
</dbReference>
<dbReference type="EMBL" id="CP043875">
    <property type="protein sequence ID" value="WOF16326.1"/>
    <property type="molecule type" value="Genomic_DNA"/>
</dbReference>
<organism evidence="1 2">
    <name type="scientific">Methanochimaera problematica</name>
    <dbReference type="NCBI Taxonomy" id="2609417"/>
    <lineage>
        <taxon>Archaea</taxon>
        <taxon>Methanobacteriati</taxon>
        <taxon>Methanobacteriota</taxon>
        <taxon>Stenosarchaea group</taxon>
        <taxon>Methanomicrobia</taxon>
        <taxon>Methanomicrobiales</taxon>
        <taxon>Methanomicrobiaceae</taxon>
        <taxon>Methanochimaera</taxon>
    </lineage>
</organism>
<dbReference type="AlphaFoldDB" id="A0AA97FF71"/>
<evidence type="ECO:0000313" key="1">
    <source>
        <dbReference type="EMBL" id="WOF16326.1"/>
    </source>
</evidence>
<dbReference type="KEGG" id="mefw:F1737_06150"/>
<accession>A0AA97FF71</accession>